<dbReference type="InterPro" id="IPR021127">
    <property type="entry name" value="CRISPR_associated_Cas2"/>
</dbReference>
<keyword evidence="4 9" id="KW-0479">Metal-binding</keyword>
<dbReference type="Gene3D" id="3.30.70.240">
    <property type="match status" value="1"/>
</dbReference>
<evidence type="ECO:0000256" key="5">
    <source>
        <dbReference type="ARBA" id="ARBA00022759"/>
    </source>
</evidence>
<dbReference type="Proteomes" id="UP000093129">
    <property type="component" value="Unassembled WGS sequence"/>
</dbReference>
<dbReference type="GO" id="GO:0004521">
    <property type="term" value="F:RNA endonuclease activity"/>
    <property type="evidence" value="ECO:0007669"/>
    <property type="project" value="InterPro"/>
</dbReference>
<dbReference type="EC" id="3.1.-.-" evidence="9"/>
<keyword evidence="8 9" id="KW-0051">Antiviral defense</keyword>
<evidence type="ECO:0000256" key="6">
    <source>
        <dbReference type="ARBA" id="ARBA00022801"/>
    </source>
</evidence>
<name>A0A1B9C055_9PROT</name>
<accession>A0A1B9C055</accession>
<dbReference type="SUPFAM" id="SSF143430">
    <property type="entry name" value="TTP0101/SSO1404-like"/>
    <property type="match status" value="1"/>
</dbReference>
<reference evidence="10 11" key="1">
    <citation type="submission" date="2016-07" db="EMBL/GenBank/DDBJ databases">
        <title>Draft genome of a psychrotolerant acidophile Acidithiobacillus ferrivorans strain YL15.</title>
        <authorList>
            <person name="Peng T."/>
            <person name="Ma L."/>
            <person name="Nan M."/>
            <person name="An N."/>
            <person name="Wang M."/>
            <person name="Qiu G."/>
            <person name="Zeng W."/>
        </authorList>
    </citation>
    <scope>NUCLEOTIDE SEQUENCE [LARGE SCALE GENOMIC DNA]</scope>
    <source>
        <strain evidence="10 11">YL15</strain>
    </source>
</reference>
<organism evidence="10 11">
    <name type="scientific">Acidithiobacillus ferrivorans</name>
    <dbReference type="NCBI Taxonomy" id="160808"/>
    <lineage>
        <taxon>Bacteria</taxon>
        <taxon>Pseudomonadati</taxon>
        <taxon>Pseudomonadota</taxon>
        <taxon>Acidithiobacillia</taxon>
        <taxon>Acidithiobacillales</taxon>
        <taxon>Acidithiobacillaceae</taxon>
        <taxon>Acidithiobacillus</taxon>
    </lineage>
</organism>
<dbReference type="GO" id="GO:0016787">
    <property type="term" value="F:hydrolase activity"/>
    <property type="evidence" value="ECO:0007669"/>
    <property type="project" value="UniProtKB-KW"/>
</dbReference>
<dbReference type="CDD" id="cd09725">
    <property type="entry name" value="Cas2_I_II_III"/>
    <property type="match status" value="1"/>
</dbReference>
<evidence type="ECO:0000256" key="1">
    <source>
        <dbReference type="ARBA" id="ARBA00001946"/>
    </source>
</evidence>
<dbReference type="RefSeq" id="WP_065412945.1">
    <property type="nucleotide sequence ID" value="NZ_MASQ01000070.1"/>
</dbReference>
<dbReference type="GO" id="GO:0046872">
    <property type="term" value="F:metal ion binding"/>
    <property type="evidence" value="ECO:0007669"/>
    <property type="project" value="UniProtKB-UniRule"/>
</dbReference>
<comment type="similarity">
    <text evidence="2 9">Belongs to the CRISPR-associated endoribonuclease Cas2 protein family.</text>
</comment>
<comment type="function">
    <text evidence="9">CRISPR (clustered regularly interspaced short palindromic repeat), is an adaptive immune system that provides protection against mobile genetic elements (viruses, transposable elements and conjugative plasmids). CRISPR clusters contain sequences complementary to antecedent mobile elements and target invading nucleic acids. CRISPR clusters are transcribed and processed into CRISPR RNA (crRNA). Functions as a ssRNA-specific endoribonuclease. Involved in the integration of spacer DNA into the CRISPR cassette.</text>
</comment>
<dbReference type="AlphaFoldDB" id="A0A1B9C055"/>
<keyword evidence="7 9" id="KW-0460">Magnesium</keyword>
<comment type="caution">
    <text evidence="10">The sequence shown here is derived from an EMBL/GenBank/DDBJ whole genome shotgun (WGS) entry which is preliminary data.</text>
</comment>
<dbReference type="HAMAP" id="MF_01471">
    <property type="entry name" value="Cas2"/>
    <property type="match status" value="1"/>
</dbReference>
<feature type="binding site" evidence="9">
    <location>
        <position position="19"/>
    </location>
    <ligand>
        <name>Mg(2+)</name>
        <dbReference type="ChEBI" id="CHEBI:18420"/>
        <note>catalytic</note>
    </ligand>
</feature>
<evidence type="ECO:0000256" key="9">
    <source>
        <dbReference type="HAMAP-Rule" id="MF_01471"/>
    </source>
</evidence>
<keyword evidence="5 9" id="KW-0255">Endonuclease</keyword>
<dbReference type="Pfam" id="PF09827">
    <property type="entry name" value="CRISPR_Cas2"/>
    <property type="match status" value="1"/>
</dbReference>
<evidence type="ECO:0000313" key="11">
    <source>
        <dbReference type="Proteomes" id="UP000093129"/>
    </source>
</evidence>
<evidence type="ECO:0000313" key="10">
    <source>
        <dbReference type="EMBL" id="OCB03355.1"/>
    </source>
</evidence>
<sequence length="113" mass="12854">MYAGVPQRLDSPAWLLAYDIADPVRLGRISRFARTIGIPLQYSIILLPLSRHRVEQIAERLSEMINKDEDDVRIYHLVPGTRIWHAGHPWMPDGIMVSTLPLSPTISTLDIID</sequence>
<comment type="cofactor">
    <cofactor evidence="1 9">
        <name>Mg(2+)</name>
        <dbReference type="ChEBI" id="CHEBI:18420"/>
    </cofactor>
</comment>
<gene>
    <name evidence="9" type="primary">cas2</name>
    <name evidence="10" type="ORF">BBC27_08335</name>
</gene>
<evidence type="ECO:0000256" key="8">
    <source>
        <dbReference type="ARBA" id="ARBA00023118"/>
    </source>
</evidence>
<evidence type="ECO:0000256" key="4">
    <source>
        <dbReference type="ARBA" id="ARBA00022723"/>
    </source>
</evidence>
<dbReference type="GO" id="GO:0051607">
    <property type="term" value="P:defense response to virus"/>
    <property type="evidence" value="ECO:0007669"/>
    <property type="project" value="UniProtKB-UniRule"/>
</dbReference>
<dbReference type="InterPro" id="IPR019199">
    <property type="entry name" value="Virulence_VapD/CRISPR_Cas2"/>
</dbReference>
<evidence type="ECO:0000256" key="3">
    <source>
        <dbReference type="ARBA" id="ARBA00022722"/>
    </source>
</evidence>
<dbReference type="GO" id="GO:0043571">
    <property type="term" value="P:maintenance of CRISPR repeat elements"/>
    <property type="evidence" value="ECO:0007669"/>
    <property type="project" value="UniProtKB-UniRule"/>
</dbReference>
<keyword evidence="3 9" id="KW-0540">Nuclease</keyword>
<protein>
    <recommendedName>
        <fullName evidence="9">CRISPR-associated endoribonuclease Cas2</fullName>
        <ecNumber evidence="9">3.1.-.-</ecNumber>
    </recommendedName>
</protein>
<evidence type="ECO:0000256" key="2">
    <source>
        <dbReference type="ARBA" id="ARBA00009959"/>
    </source>
</evidence>
<dbReference type="EMBL" id="MASQ01000070">
    <property type="protein sequence ID" value="OCB03355.1"/>
    <property type="molecule type" value="Genomic_DNA"/>
</dbReference>
<comment type="subunit">
    <text evidence="9">Homodimer, forms a heterotetramer with a Cas1 homodimer.</text>
</comment>
<proteinExistence type="inferred from homology"/>
<keyword evidence="6 9" id="KW-0378">Hydrolase</keyword>
<evidence type="ECO:0000256" key="7">
    <source>
        <dbReference type="ARBA" id="ARBA00022842"/>
    </source>
</evidence>